<dbReference type="PANTHER" id="PTHR36974:SF1">
    <property type="entry name" value="DOXX FAMILY MEMBRANE PROTEIN"/>
    <property type="match status" value="1"/>
</dbReference>
<keyword evidence="1" id="KW-0812">Transmembrane</keyword>
<name>A0ABT0PLX0_9FLAO</name>
<dbReference type="RefSeq" id="WP_249655584.1">
    <property type="nucleotide sequence ID" value="NZ_JAMFMA010000001.1"/>
</dbReference>
<proteinExistence type="predicted"/>
<feature type="transmembrane region" description="Helical" evidence="1">
    <location>
        <begin position="65"/>
        <end position="84"/>
    </location>
</feature>
<evidence type="ECO:0000256" key="1">
    <source>
        <dbReference type="SAM" id="Phobius"/>
    </source>
</evidence>
<keyword evidence="1" id="KW-1133">Transmembrane helix</keyword>
<comment type="caution">
    <text evidence="2">The sequence shown here is derived from an EMBL/GenBank/DDBJ whole genome shotgun (WGS) entry which is preliminary data.</text>
</comment>
<organism evidence="2 3">
    <name type="scientific">Flagellimonas spongiicola</name>
    <dbReference type="NCBI Taxonomy" id="2942208"/>
    <lineage>
        <taxon>Bacteria</taxon>
        <taxon>Pseudomonadati</taxon>
        <taxon>Bacteroidota</taxon>
        <taxon>Flavobacteriia</taxon>
        <taxon>Flavobacteriales</taxon>
        <taxon>Flavobacteriaceae</taxon>
        <taxon>Flagellimonas</taxon>
    </lineage>
</organism>
<feature type="transmembrane region" description="Helical" evidence="1">
    <location>
        <begin position="33"/>
        <end position="53"/>
    </location>
</feature>
<evidence type="ECO:0000313" key="3">
    <source>
        <dbReference type="Proteomes" id="UP001203607"/>
    </source>
</evidence>
<dbReference type="EMBL" id="JAMFMA010000001">
    <property type="protein sequence ID" value="MCL6272389.1"/>
    <property type="molecule type" value="Genomic_DNA"/>
</dbReference>
<accession>A0ABT0PLX0</accession>
<feature type="transmembrane region" description="Helical" evidence="1">
    <location>
        <begin position="90"/>
        <end position="107"/>
    </location>
</feature>
<evidence type="ECO:0000313" key="2">
    <source>
        <dbReference type="EMBL" id="MCL6272389.1"/>
    </source>
</evidence>
<dbReference type="PANTHER" id="PTHR36974">
    <property type="entry name" value="MEMBRANE PROTEIN-RELATED"/>
    <property type="match status" value="1"/>
</dbReference>
<sequence>MKPLIVLLSSFAVVCIIQQLVYRTIDFQYAGRLAMAIMLSFTAVGHFIYAEGMSTMFPEIVPNKLALVKLSGLFELMLAIGLLLPEYHKTIGIILILFFVLLLPLNIRSAMLNVNYQSGNSDGPGVNYLWFRIPLQLVFIVWVHLSAIKNLES</sequence>
<keyword evidence="1" id="KW-0472">Membrane</keyword>
<evidence type="ECO:0008006" key="4">
    <source>
        <dbReference type="Google" id="ProtNLM"/>
    </source>
</evidence>
<feature type="transmembrane region" description="Helical" evidence="1">
    <location>
        <begin position="128"/>
        <end position="148"/>
    </location>
</feature>
<dbReference type="Proteomes" id="UP001203607">
    <property type="component" value="Unassembled WGS sequence"/>
</dbReference>
<protein>
    <recommendedName>
        <fullName evidence="4">DoxX family protein</fullName>
    </recommendedName>
</protein>
<reference evidence="2 3" key="1">
    <citation type="submission" date="2022-05" db="EMBL/GenBank/DDBJ databases">
        <authorList>
            <person name="Park J.-S."/>
        </authorList>
    </citation>
    <scope>NUCLEOTIDE SEQUENCE [LARGE SCALE GENOMIC DNA]</scope>
    <source>
        <strain evidence="2 3">2012CJ35-5</strain>
    </source>
</reference>
<gene>
    <name evidence="2" type="ORF">M3P19_00130</name>
</gene>
<keyword evidence="3" id="KW-1185">Reference proteome</keyword>